<feature type="DNA-binding region" description="Homeobox" evidence="8">
    <location>
        <begin position="587"/>
        <end position="646"/>
    </location>
</feature>
<dbReference type="SMART" id="SM00389">
    <property type="entry name" value="HOX"/>
    <property type="match status" value="1"/>
</dbReference>
<comment type="similarity">
    <text evidence="2 10">Belongs to the CUT homeobox family.</text>
</comment>
<keyword evidence="6 10" id="KW-0804">Transcription</keyword>
<sequence>MEAIVEMAENQSLGEGLVSVETVDSGGLSTHGLMSTRGLNISRPVVTRRGVLCDDLVDEVDVKEESGGEELDDCEESKQLSVIVQPHDQDDSRDCDSRLLSPGKISPSSVSGISVSVAGMIDAGDFRALQPEPTYQTLTSVNGRMSPPGFSPGSSYATLTPLQPLPPISTVSDKFAYGHAAGNVSGSFTVMQNNGLGGLGMSVVNSPYGYDKLPAMGMSPPHHYSPNNLSSMGLHSQQHSPLSPQSTYSQNGLNSPPKSMSPNGYDSPYGGQRSDLVVRGGGGGGGQSPALSPPSGSSLHSPPPSQGPPGGSSSVGLVAAAAFSTSGTMPVTAALNGLTTITPHPQQTVVNSTVVVSPHHHQSSPPALVQREAVVVTTPSPPKQQQQQQSQVQVVQIHQSHHQQHQQSQQQSGQSNNLQNHQQQQQQQQQSTISLKAVTQSSCPSVGGGAGGGNELEEINTKELAQRISAELKRYSIPQAIFAQRVLCRSQGTLSDLLRNPKPWSKLKSGRETFRRMWKWLQEPEFQRMSALRLAGGEIQSYEDSRMQDPDGNWLAVSPTDSAAQIPQRGTCKRKEDNVLSDHTSAPKKPRLVFTDLQRRTLQAIFKETKRPSKEMQVTIARQLGLEPTTVGNFFMNARRRSMDKWKDESETKPGASSSPSDSVQQDLL</sequence>
<dbReference type="Gene3D" id="1.10.10.60">
    <property type="entry name" value="Homeodomain-like"/>
    <property type="match status" value="1"/>
</dbReference>
<dbReference type="SUPFAM" id="SSF47413">
    <property type="entry name" value="lambda repressor-like DNA-binding domains"/>
    <property type="match status" value="1"/>
</dbReference>
<feature type="compositionally biased region" description="Low complexity" evidence="11">
    <location>
        <begin position="384"/>
        <end position="398"/>
    </location>
</feature>
<evidence type="ECO:0000256" key="11">
    <source>
        <dbReference type="SAM" id="MobiDB-lite"/>
    </source>
</evidence>
<reference evidence="14 15" key="1">
    <citation type="submission" date="2023-09" db="EMBL/GenBank/DDBJ databases">
        <title>Nesidiocoris tenuis whole genome shotgun sequence.</title>
        <authorList>
            <person name="Shibata T."/>
            <person name="Shimoda M."/>
            <person name="Kobayashi T."/>
            <person name="Uehara T."/>
        </authorList>
    </citation>
    <scope>NUCLEOTIDE SEQUENCE [LARGE SCALE GENOMIC DNA]</scope>
    <source>
        <strain evidence="14 15">Japan</strain>
    </source>
</reference>
<keyword evidence="5 8" id="KW-0371">Homeobox</keyword>
<comment type="subcellular location">
    <subcellularLocation>
        <location evidence="1 8 9">Nucleus</location>
    </subcellularLocation>
</comment>
<proteinExistence type="inferred from homology"/>
<evidence type="ECO:0000256" key="7">
    <source>
        <dbReference type="ARBA" id="ARBA00023242"/>
    </source>
</evidence>
<keyword evidence="7 8" id="KW-0539">Nucleus</keyword>
<feature type="compositionally biased region" description="Polar residues" evidence="11">
    <location>
        <begin position="247"/>
        <end position="264"/>
    </location>
</feature>
<feature type="domain" description="CUT" evidence="13">
    <location>
        <begin position="450"/>
        <end position="536"/>
    </location>
</feature>
<dbReference type="PANTHER" id="PTHR14057">
    <property type="entry name" value="TRANSCRIPTION FACTOR ONECUT"/>
    <property type="match status" value="1"/>
</dbReference>
<evidence type="ECO:0000259" key="13">
    <source>
        <dbReference type="PROSITE" id="PS51042"/>
    </source>
</evidence>
<evidence type="ECO:0000256" key="1">
    <source>
        <dbReference type="ARBA" id="ARBA00004123"/>
    </source>
</evidence>
<organism evidence="14 15">
    <name type="scientific">Nesidiocoris tenuis</name>
    <dbReference type="NCBI Taxonomy" id="355587"/>
    <lineage>
        <taxon>Eukaryota</taxon>
        <taxon>Metazoa</taxon>
        <taxon>Ecdysozoa</taxon>
        <taxon>Arthropoda</taxon>
        <taxon>Hexapoda</taxon>
        <taxon>Insecta</taxon>
        <taxon>Pterygota</taxon>
        <taxon>Neoptera</taxon>
        <taxon>Paraneoptera</taxon>
        <taxon>Hemiptera</taxon>
        <taxon>Heteroptera</taxon>
        <taxon>Panheteroptera</taxon>
        <taxon>Cimicomorpha</taxon>
        <taxon>Miridae</taxon>
        <taxon>Dicyphina</taxon>
        <taxon>Nesidiocoris</taxon>
    </lineage>
</organism>
<feature type="region of interest" description="Disordered" evidence="11">
    <location>
        <begin position="219"/>
        <end position="314"/>
    </location>
</feature>
<feature type="region of interest" description="Disordered" evidence="11">
    <location>
        <begin position="375"/>
        <end position="455"/>
    </location>
</feature>
<evidence type="ECO:0000256" key="6">
    <source>
        <dbReference type="ARBA" id="ARBA00023163"/>
    </source>
</evidence>
<gene>
    <name evidence="14" type="ORF">NTJ_02788</name>
</gene>
<keyword evidence="15" id="KW-1185">Reference proteome</keyword>
<feature type="region of interest" description="Disordered" evidence="11">
    <location>
        <begin position="560"/>
        <end position="586"/>
    </location>
</feature>
<evidence type="ECO:0000256" key="10">
    <source>
        <dbReference type="RuleBase" id="RU361129"/>
    </source>
</evidence>
<keyword evidence="4 8" id="KW-0238">DNA-binding</keyword>
<dbReference type="SMART" id="SM01109">
    <property type="entry name" value="CUT"/>
    <property type="match status" value="1"/>
</dbReference>
<evidence type="ECO:0000313" key="15">
    <source>
        <dbReference type="Proteomes" id="UP001307889"/>
    </source>
</evidence>
<dbReference type="Pfam" id="PF02376">
    <property type="entry name" value="CUT"/>
    <property type="match status" value="1"/>
</dbReference>
<feature type="compositionally biased region" description="Polar residues" evidence="11">
    <location>
        <begin position="432"/>
        <end position="444"/>
    </location>
</feature>
<evidence type="ECO:0000313" key="14">
    <source>
        <dbReference type="EMBL" id="BES89981.1"/>
    </source>
</evidence>
<dbReference type="InterPro" id="IPR009057">
    <property type="entry name" value="Homeodomain-like_sf"/>
</dbReference>
<evidence type="ECO:0000256" key="4">
    <source>
        <dbReference type="ARBA" id="ARBA00023125"/>
    </source>
</evidence>
<feature type="compositionally biased region" description="Low complexity" evidence="11">
    <location>
        <begin position="405"/>
        <end position="431"/>
    </location>
</feature>
<dbReference type="InterPro" id="IPR001356">
    <property type="entry name" value="HD"/>
</dbReference>
<protein>
    <recommendedName>
        <fullName evidence="10">One cut domain family member</fullName>
    </recommendedName>
</protein>
<dbReference type="InterPro" id="IPR003350">
    <property type="entry name" value="CUT_dom"/>
</dbReference>
<evidence type="ECO:0000256" key="9">
    <source>
        <dbReference type="RuleBase" id="RU000682"/>
    </source>
</evidence>
<dbReference type="InterPro" id="IPR010982">
    <property type="entry name" value="Lambda_DNA-bd_dom_sf"/>
</dbReference>
<dbReference type="SUPFAM" id="SSF46689">
    <property type="entry name" value="Homeodomain-like"/>
    <property type="match status" value="1"/>
</dbReference>
<evidence type="ECO:0000256" key="3">
    <source>
        <dbReference type="ARBA" id="ARBA00023015"/>
    </source>
</evidence>
<feature type="compositionally biased region" description="Polar residues" evidence="11">
    <location>
        <begin position="655"/>
        <end position="669"/>
    </location>
</feature>
<dbReference type="PROSITE" id="PS51042">
    <property type="entry name" value="CUT"/>
    <property type="match status" value="1"/>
</dbReference>
<feature type="region of interest" description="Disordered" evidence="11">
    <location>
        <begin position="642"/>
        <end position="669"/>
    </location>
</feature>
<dbReference type="Gene3D" id="1.10.260.40">
    <property type="entry name" value="lambda repressor-like DNA-binding domains"/>
    <property type="match status" value="1"/>
</dbReference>
<evidence type="ECO:0000259" key="12">
    <source>
        <dbReference type="PROSITE" id="PS50071"/>
    </source>
</evidence>
<feature type="compositionally biased region" description="Basic and acidic residues" evidence="11">
    <location>
        <begin position="642"/>
        <end position="652"/>
    </location>
</feature>
<evidence type="ECO:0000256" key="2">
    <source>
        <dbReference type="ARBA" id="ARBA00008190"/>
    </source>
</evidence>
<name>A0ABN7ACF0_9HEMI</name>
<evidence type="ECO:0000256" key="8">
    <source>
        <dbReference type="PROSITE-ProRule" id="PRU00108"/>
    </source>
</evidence>
<dbReference type="PROSITE" id="PS50071">
    <property type="entry name" value="HOMEOBOX_2"/>
    <property type="match status" value="1"/>
</dbReference>
<feature type="compositionally biased region" description="Low complexity" evidence="11">
    <location>
        <begin position="234"/>
        <end position="246"/>
    </location>
</feature>
<dbReference type="Pfam" id="PF00046">
    <property type="entry name" value="Homeodomain"/>
    <property type="match status" value="1"/>
</dbReference>
<dbReference type="Proteomes" id="UP001307889">
    <property type="component" value="Chromosome 2"/>
</dbReference>
<accession>A0ABN7ACF0</accession>
<evidence type="ECO:0000256" key="5">
    <source>
        <dbReference type="ARBA" id="ARBA00023155"/>
    </source>
</evidence>
<dbReference type="GO" id="GO:0003677">
    <property type="term" value="F:DNA binding"/>
    <property type="evidence" value="ECO:0007669"/>
    <property type="project" value="UniProtKB-KW"/>
</dbReference>
<feature type="compositionally biased region" description="Low complexity" evidence="11">
    <location>
        <begin position="288"/>
        <end position="300"/>
    </location>
</feature>
<dbReference type="PANTHER" id="PTHR14057:SF47">
    <property type="entry name" value="HOMEOBOX PROTEIN ONECUT"/>
    <property type="match status" value="1"/>
</dbReference>
<dbReference type="CDD" id="cd00086">
    <property type="entry name" value="homeodomain"/>
    <property type="match status" value="1"/>
</dbReference>
<dbReference type="InterPro" id="IPR051649">
    <property type="entry name" value="CUT_Homeobox"/>
</dbReference>
<dbReference type="EMBL" id="AP028910">
    <property type="protein sequence ID" value="BES89981.1"/>
    <property type="molecule type" value="Genomic_DNA"/>
</dbReference>
<keyword evidence="3 10" id="KW-0805">Transcription regulation</keyword>
<feature type="domain" description="Homeobox" evidence="12">
    <location>
        <begin position="585"/>
        <end position="645"/>
    </location>
</feature>